<proteinExistence type="predicted"/>
<feature type="transmembrane region" description="Helical" evidence="2">
    <location>
        <begin position="250"/>
        <end position="268"/>
    </location>
</feature>
<feature type="compositionally biased region" description="Polar residues" evidence="1">
    <location>
        <begin position="1"/>
        <end position="10"/>
    </location>
</feature>
<feature type="transmembrane region" description="Helical" evidence="2">
    <location>
        <begin position="224"/>
        <end position="244"/>
    </location>
</feature>
<dbReference type="AlphaFoldDB" id="A0A1G8NS59"/>
<keyword evidence="2" id="KW-0812">Transmembrane</keyword>
<gene>
    <name evidence="3" type="ORF">SAMN05444695_111157</name>
</gene>
<evidence type="ECO:0000256" key="2">
    <source>
        <dbReference type="SAM" id="Phobius"/>
    </source>
</evidence>
<evidence type="ECO:0000256" key="1">
    <source>
        <dbReference type="SAM" id="MobiDB-lite"/>
    </source>
</evidence>
<name>A0A1G8NS59_9NOCA</name>
<evidence type="ECO:0000313" key="4">
    <source>
        <dbReference type="Proteomes" id="UP000183263"/>
    </source>
</evidence>
<feature type="transmembrane region" description="Helical" evidence="2">
    <location>
        <begin position="69"/>
        <end position="90"/>
    </location>
</feature>
<evidence type="ECO:0000313" key="3">
    <source>
        <dbReference type="EMBL" id="SDI83008.1"/>
    </source>
</evidence>
<organism evidence="3 4">
    <name type="scientific">Rhodococcus triatomae</name>
    <dbReference type="NCBI Taxonomy" id="300028"/>
    <lineage>
        <taxon>Bacteria</taxon>
        <taxon>Bacillati</taxon>
        <taxon>Actinomycetota</taxon>
        <taxon>Actinomycetes</taxon>
        <taxon>Mycobacteriales</taxon>
        <taxon>Nocardiaceae</taxon>
        <taxon>Rhodococcus</taxon>
    </lineage>
</organism>
<accession>A0A1G8NS59</accession>
<keyword evidence="2" id="KW-0472">Membrane</keyword>
<keyword evidence="4" id="KW-1185">Reference proteome</keyword>
<feature type="transmembrane region" description="Helical" evidence="2">
    <location>
        <begin position="96"/>
        <end position="115"/>
    </location>
</feature>
<dbReference type="EMBL" id="FNDN01000011">
    <property type="protein sequence ID" value="SDI83008.1"/>
    <property type="molecule type" value="Genomic_DNA"/>
</dbReference>
<keyword evidence="2" id="KW-1133">Transmembrane helix</keyword>
<reference evidence="3 4" key="1">
    <citation type="submission" date="2016-10" db="EMBL/GenBank/DDBJ databases">
        <authorList>
            <person name="de Groot N.N."/>
        </authorList>
    </citation>
    <scope>NUCLEOTIDE SEQUENCE [LARGE SCALE GENOMIC DNA]</scope>
    <source>
        <strain evidence="3 4">DSM 44892</strain>
    </source>
</reference>
<feature type="region of interest" description="Disordered" evidence="1">
    <location>
        <begin position="1"/>
        <end position="53"/>
    </location>
</feature>
<protein>
    <submittedName>
        <fullName evidence="3">Uncharacterized protein</fullName>
    </submittedName>
</protein>
<dbReference type="Proteomes" id="UP000183263">
    <property type="component" value="Unassembled WGS sequence"/>
</dbReference>
<sequence length="291" mass="32417">MSPDSATPTLPSMPDVVSGEPRPPAAPRELRGDCPTPRRRNQRGHPPVPESEGPVLEWVQDTVWDQWKAVFFGFALVAALAFANTGWGWLTDLSDPGVQVIWAFFPIFGAVMWQLSRSHWCAAGASWVQHGKNWVSTYELTSIDFGIDGVKRVLRVADSSGREIRSLSLRDVQVNAKLWDLTYNGILHSLHSGKCEISPRALAVLKLENTVPASAVPARVRRPYFAIGFWIGAIALASFLIYSFVSDSDAPSQMLPIGVFIVVLALWASRRTIEQYRRDVRMAERMSSSRR</sequence>